<evidence type="ECO:0000256" key="5">
    <source>
        <dbReference type="SAM" id="MobiDB-lite"/>
    </source>
</evidence>
<dbReference type="AlphaFoldDB" id="A0A6H5GE40"/>
<feature type="compositionally biased region" description="Basic and acidic residues" evidence="5">
    <location>
        <begin position="548"/>
        <end position="563"/>
    </location>
</feature>
<gene>
    <name evidence="6" type="ORF">NTEN_LOCUS7424</name>
</gene>
<dbReference type="GO" id="GO:0035861">
    <property type="term" value="C:site of double-strand break"/>
    <property type="evidence" value="ECO:0007669"/>
    <property type="project" value="TreeGrafter"/>
</dbReference>
<dbReference type="GO" id="GO:0005634">
    <property type="term" value="C:nucleus"/>
    <property type="evidence" value="ECO:0007669"/>
    <property type="project" value="TreeGrafter"/>
</dbReference>
<reference evidence="6 7" key="1">
    <citation type="submission" date="2020-02" db="EMBL/GenBank/DDBJ databases">
        <authorList>
            <person name="Ferguson B K."/>
        </authorList>
    </citation>
    <scope>NUCLEOTIDE SEQUENCE [LARGE SCALE GENOMIC DNA]</scope>
</reference>
<dbReference type="PANTHER" id="PTHR16017:SF0">
    <property type="entry name" value="WD REPEAT-CONTAINING PROTEIN 70"/>
    <property type="match status" value="1"/>
</dbReference>
<dbReference type="PROSITE" id="PS50082">
    <property type="entry name" value="WD_REPEATS_2"/>
    <property type="match status" value="2"/>
</dbReference>
<organism evidence="6 7">
    <name type="scientific">Nesidiocoris tenuis</name>
    <dbReference type="NCBI Taxonomy" id="355587"/>
    <lineage>
        <taxon>Eukaryota</taxon>
        <taxon>Metazoa</taxon>
        <taxon>Ecdysozoa</taxon>
        <taxon>Arthropoda</taxon>
        <taxon>Hexapoda</taxon>
        <taxon>Insecta</taxon>
        <taxon>Pterygota</taxon>
        <taxon>Neoptera</taxon>
        <taxon>Paraneoptera</taxon>
        <taxon>Hemiptera</taxon>
        <taxon>Heteroptera</taxon>
        <taxon>Panheteroptera</taxon>
        <taxon>Cimicomorpha</taxon>
        <taxon>Miridae</taxon>
        <taxon>Dicyphina</taxon>
        <taxon>Nesidiocoris</taxon>
    </lineage>
</organism>
<feature type="repeat" description="WD" evidence="4">
    <location>
        <begin position="175"/>
        <end position="216"/>
    </location>
</feature>
<dbReference type="PROSITE" id="PS50294">
    <property type="entry name" value="WD_REPEATS_REGION"/>
    <property type="match status" value="1"/>
</dbReference>
<feature type="compositionally biased region" description="Basic and acidic residues" evidence="5">
    <location>
        <begin position="30"/>
        <end position="39"/>
    </location>
</feature>
<feature type="region of interest" description="Disordered" evidence="5">
    <location>
        <begin position="548"/>
        <end position="577"/>
    </location>
</feature>
<dbReference type="SUPFAM" id="SSF50978">
    <property type="entry name" value="WD40 repeat-like"/>
    <property type="match status" value="1"/>
</dbReference>
<keyword evidence="7" id="KW-1185">Reference proteome</keyword>
<dbReference type="FunFam" id="2.130.10.10:FF:001319">
    <property type="entry name" value="Gastrulation defective protein 1"/>
    <property type="match status" value="1"/>
</dbReference>
<evidence type="ECO:0000313" key="7">
    <source>
        <dbReference type="Proteomes" id="UP000479000"/>
    </source>
</evidence>
<dbReference type="Pfam" id="PF00400">
    <property type="entry name" value="WD40"/>
    <property type="match status" value="3"/>
</dbReference>
<dbReference type="SMART" id="SM00320">
    <property type="entry name" value="WD40"/>
    <property type="match status" value="6"/>
</dbReference>
<feature type="repeat" description="WD" evidence="4">
    <location>
        <begin position="276"/>
        <end position="311"/>
    </location>
</feature>
<dbReference type="InterPro" id="IPR015943">
    <property type="entry name" value="WD40/YVTN_repeat-like_dom_sf"/>
</dbReference>
<dbReference type="PANTHER" id="PTHR16017">
    <property type="entry name" value="GASTRULATION DEFECTIVE PROTEIN 1-RELATED"/>
    <property type="match status" value="1"/>
</dbReference>
<dbReference type="PRINTS" id="PR00320">
    <property type="entry name" value="GPROTEINBRPT"/>
</dbReference>
<evidence type="ECO:0000256" key="3">
    <source>
        <dbReference type="ARBA" id="ARBA00038343"/>
    </source>
</evidence>
<keyword evidence="2" id="KW-0677">Repeat</keyword>
<dbReference type="Proteomes" id="UP000479000">
    <property type="component" value="Unassembled WGS sequence"/>
</dbReference>
<evidence type="ECO:0000313" key="6">
    <source>
        <dbReference type="EMBL" id="CAB0001637.1"/>
    </source>
</evidence>
<dbReference type="InterPro" id="IPR001680">
    <property type="entry name" value="WD40_rpt"/>
</dbReference>
<evidence type="ECO:0000256" key="4">
    <source>
        <dbReference type="PROSITE-ProRule" id="PRU00221"/>
    </source>
</evidence>
<dbReference type="InterPro" id="IPR020472">
    <property type="entry name" value="WD40_PAC1"/>
</dbReference>
<feature type="region of interest" description="Disordered" evidence="5">
    <location>
        <begin position="624"/>
        <end position="649"/>
    </location>
</feature>
<comment type="similarity">
    <text evidence="3">Belongs to the WD repeat GAD-1 family.</text>
</comment>
<feature type="region of interest" description="Disordered" evidence="5">
    <location>
        <begin position="1"/>
        <end position="160"/>
    </location>
</feature>
<dbReference type="InterPro" id="IPR051858">
    <property type="entry name" value="WD_repeat_GAD-1"/>
</dbReference>
<keyword evidence="1 4" id="KW-0853">WD repeat</keyword>
<dbReference type="InterPro" id="IPR036322">
    <property type="entry name" value="WD40_repeat_dom_sf"/>
</dbReference>
<proteinExistence type="inferred from homology"/>
<sequence>MNQIAAYSSSEEEDDETEIGPQIPTQFRIQADEKQDNQENSKYSKQMKKLQLRDENEDEELIGPPVPGTSDTAGENEDEEPVGPPVPAPGSADVRGKANETHSDEEEIGPAVPQSVAKEGTEHPTDSDSEEAEIGPPVPEVKTGEDGPSESEDDSDEGEDLDLASQLPLTRDIQIVHGSKPVVALALDPSGTRLATGSVDYEVKFWDFAGMDTTLQSFRKMSPCGNNPIKMLDYSSTGDNVLVISGMSQAKVLDRDGHEVMECVKGDQYVSDMARTKGHVAPLNGGCWNPRVREEFLTAADDGTCRVWDVNQPLKHKSVIKCRAGNGLKTNPTVCGYSRDGNLIICACKDGSLQLWDHRKMFVSPCKSVRNAHQNGTDTSCAIFNYANTMIASRGGDDTLKLWELRNFKKPLHEFTNLYSRYSTTNCMFSPNDSMIVTGLSLERGETDGKMVIFSVNTFEKLREVVVSESHIVQTLWHPRLQQIFVGCGDGTVKAYFNESKMSRGAQLCATKTRKKAKHVEVVAAQQIITPHALPMFRQDRPKLLRKKLEKDRQDPVKSRRPDLPINSGQGGRVAASGSTLSSYVIRNLGLSKRVEDDQDPREAILRFAKQAAEDPYWITPAYKRTQPKTIFQTEPEDPDAPKTKKSKM</sequence>
<feature type="compositionally biased region" description="Acidic residues" evidence="5">
    <location>
        <begin position="147"/>
        <end position="160"/>
    </location>
</feature>
<protein>
    <submittedName>
        <fullName evidence="6">Uncharacterized protein</fullName>
    </submittedName>
</protein>
<dbReference type="OrthoDB" id="10264376at2759"/>
<accession>A0A6H5GE40</accession>
<evidence type="ECO:0000256" key="1">
    <source>
        <dbReference type="ARBA" id="ARBA00022574"/>
    </source>
</evidence>
<dbReference type="Gene3D" id="2.130.10.10">
    <property type="entry name" value="YVTN repeat-like/Quinoprotein amine dehydrogenase"/>
    <property type="match status" value="2"/>
</dbReference>
<evidence type="ECO:0000256" key="2">
    <source>
        <dbReference type="ARBA" id="ARBA00022737"/>
    </source>
</evidence>
<dbReference type="EMBL" id="CADCXU010011223">
    <property type="protein sequence ID" value="CAB0001637.1"/>
    <property type="molecule type" value="Genomic_DNA"/>
</dbReference>
<name>A0A6H5GE40_9HEMI</name>